<evidence type="ECO:0008006" key="5">
    <source>
        <dbReference type="Google" id="ProtNLM"/>
    </source>
</evidence>
<dbReference type="PANTHER" id="PTHR11786:SF0">
    <property type="entry name" value="ARYLAMINE N-ACETYLTRANSFERASE 4-RELATED"/>
    <property type="match status" value="1"/>
</dbReference>
<sequence>MQSFKTLFQQRINMDSEVTFVTLPMLLQHFAQAIPFENLRIIDKNESLLSKEGLQEKILIRSEGGVCYELNTLLYHFLEECGFDVTLLSARIYDQQANDWSVTGDTHVTILLKHHGDEYIVDAGFGANIPLAPLPLSGEVMTTDNGQFRIKPAEKGYMLELKLAGRDNDWRTGYSFTENNRITNVTELEQMQLIIETHSASPFNKSPLLTKRTADGLYILTPSSFTKWHNDVPVKQAIDEEEYKMLLQTKFEMQGPQ</sequence>
<dbReference type="KEGG" id="tap:GZ22_05705"/>
<dbReference type="Pfam" id="PF00797">
    <property type="entry name" value="Acetyltransf_2"/>
    <property type="match status" value="1"/>
</dbReference>
<evidence type="ECO:0000256" key="2">
    <source>
        <dbReference type="RuleBase" id="RU003452"/>
    </source>
</evidence>
<evidence type="ECO:0000256" key="1">
    <source>
        <dbReference type="ARBA" id="ARBA00006547"/>
    </source>
</evidence>
<comment type="similarity">
    <text evidence="1 2">Belongs to the arylamine N-acetyltransferase family.</text>
</comment>
<dbReference type="PANTHER" id="PTHR11786">
    <property type="entry name" value="N-HYDROXYARYLAMINE O-ACETYLTRANSFERASE"/>
    <property type="match status" value="1"/>
</dbReference>
<dbReference type="GeneID" id="34221486"/>
<gene>
    <name evidence="3" type="ORF">GZ22_05705</name>
</gene>
<organism evidence="3 4">
    <name type="scientific">Terribacillus saccharophilus</name>
    <dbReference type="NCBI Taxonomy" id="361277"/>
    <lineage>
        <taxon>Bacteria</taxon>
        <taxon>Bacillati</taxon>
        <taxon>Bacillota</taxon>
        <taxon>Bacilli</taxon>
        <taxon>Bacillales</taxon>
        <taxon>Bacillaceae</taxon>
        <taxon>Terribacillus</taxon>
    </lineage>
</organism>
<name>A0A075LP18_9BACI</name>
<evidence type="ECO:0000313" key="3">
    <source>
        <dbReference type="EMBL" id="AIF66163.1"/>
    </source>
</evidence>
<proteinExistence type="inferred from homology"/>
<dbReference type="PRINTS" id="PR01543">
    <property type="entry name" value="ANATRNSFRASE"/>
</dbReference>
<dbReference type="AlphaFoldDB" id="A0A075LP18"/>
<dbReference type="HOGENOM" id="CLU_049918_4_0_9"/>
<reference evidence="3 4" key="1">
    <citation type="submission" date="2014-07" db="EMBL/GenBank/DDBJ databases">
        <title>Complete genome sequence of a moderately halophilic bacterium Terribacillus aidingensis MP602, isolated from Cryptomeria fortunei in Tianmu mountain in China.</title>
        <authorList>
            <person name="Wang Y."/>
            <person name="Lu P."/>
            <person name="Zhang L."/>
        </authorList>
    </citation>
    <scope>NUCLEOTIDE SEQUENCE [LARGE SCALE GENOMIC DNA]</scope>
    <source>
        <strain evidence="3 4">MP602</strain>
    </source>
</reference>
<accession>A0A075LP18</accession>
<dbReference type="Gene3D" id="3.30.2140.20">
    <property type="match status" value="1"/>
</dbReference>
<dbReference type="OrthoDB" id="7181050at2"/>
<dbReference type="InterPro" id="IPR053710">
    <property type="entry name" value="Arylamine_NAT_domain_sf"/>
</dbReference>
<dbReference type="SUPFAM" id="SSF54001">
    <property type="entry name" value="Cysteine proteinases"/>
    <property type="match status" value="1"/>
</dbReference>
<dbReference type="GO" id="GO:0016407">
    <property type="term" value="F:acetyltransferase activity"/>
    <property type="evidence" value="ECO:0007669"/>
    <property type="project" value="InterPro"/>
</dbReference>
<dbReference type="RefSeq" id="WP_038559610.1">
    <property type="nucleotide sequence ID" value="NZ_CP008876.1"/>
</dbReference>
<dbReference type="Proteomes" id="UP000027980">
    <property type="component" value="Chromosome"/>
</dbReference>
<protein>
    <recommendedName>
        <fullName evidence="5">Arylamine N-acetyltransferase</fullName>
    </recommendedName>
</protein>
<dbReference type="InterPro" id="IPR038765">
    <property type="entry name" value="Papain-like_cys_pep_sf"/>
</dbReference>
<evidence type="ECO:0000313" key="4">
    <source>
        <dbReference type="Proteomes" id="UP000027980"/>
    </source>
</evidence>
<dbReference type="EMBL" id="CP008876">
    <property type="protein sequence ID" value="AIF66163.1"/>
    <property type="molecule type" value="Genomic_DNA"/>
</dbReference>
<dbReference type="InterPro" id="IPR001447">
    <property type="entry name" value="Arylamine_N-AcTrfase"/>
</dbReference>